<evidence type="ECO:0000313" key="3">
    <source>
        <dbReference type="WBParaSite" id="L893_g27538.t1"/>
    </source>
</evidence>
<feature type="compositionally biased region" description="Low complexity" evidence="1">
    <location>
        <begin position="35"/>
        <end position="60"/>
    </location>
</feature>
<reference evidence="3" key="1">
    <citation type="submission" date="2016-11" db="UniProtKB">
        <authorList>
            <consortium name="WormBaseParasite"/>
        </authorList>
    </citation>
    <scope>IDENTIFICATION</scope>
</reference>
<feature type="compositionally biased region" description="Low complexity" evidence="1">
    <location>
        <begin position="288"/>
        <end position="308"/>
    </location>
</feature>
<dbReference type="WBParaSite" id="L893_g27538.t1">
    <property type="protein sequence ID" value="L893_g27538.t1"/>
    <property type="gene ID" value="L893_g27538"/>
</dbReference>
<keyword evidence="2" id="KW-1185">Reference proteome</keyword>
<evidence type="ECO:0000256" key="1">
    <source>
        <dbReference type="SAM" id="MobiDB-lite"/>
    </source>
</evidence>
<proteinExistence type="predicted"/>
<accession>A0A1I7ZLN9</accession>
<feature type="region of interest" description="Disordered" evidence="1">
    <location>
        <begin position="35"/>
        <end position="61"/>
    </location>
</feature>
<dbReference type="Proteomes" id="UP000095287">
    <property type="component" value="Unplaced"/>
</dbReference>
<organism evidence="2 3">
    <name type="scientific">Steinernema glaseri</name>
    <dbReference type="NCBI Taxonomy" id="37863"/>
    <lineage>
        <taxon>Eukaryota</taxon>
        <taxon>Metazoa</taxon>
        <taxon>Ecdysozoa</taxon>
        <taxon>Nematoda</taxon>
        <taxon>Chromadorea</taxon>
        <taxon>Rhabditida</taxon>
        <taxon>Tylenchina</taxon>
        <taxon>Panagrolaimomorpha</taxon>
        <taxon>Strongyloidoidea</taxon>
        <taxon>Steinernematidae</taxon>
        <taxon>Steinernema</taxon>
    </lineage>
</organism>
<protein>
    <submittedName>
        <fullName evidence="3">VWFA domain-containing protein</fullName>
    </submittedName>
</protein>
<dbReference type="AlphaFoldDB" id="A0A1I7ZLN9"/>
<name>A0A1I7ZLN9_9BILA</name>
<evidence type="ECO:0000313" key="2">
    <source>
        <dbReference type="Proteomes" id="UP000095287"/>
    </source>
</evidence>
<feature type="region of interest" description="Disordered" evidence="1">
    <location>
        <begin position="286"/>
        <end position="317"/>
    </location>
</feature>
<sequence length="984" mass="104838">CSEVCLHHSLKVRGLLKTPITRPLMIQSGYCPNHATSTSSTTQSPSTVTEPTTTVPATSPHPTPMHCQGNGPFVQQDINIVYELSADKIEIDKKIVSFIENSLLPAKYYQLPGYVNAPITQVLAAPFPQPDLYKKFDIIKTDYRKITDMGVLRGILDATVELDTTSQFNISGNAIVDGVNFFTNGTLQGARPGLRKTMIVIATSDAGVINATKAVNSIKPTSNVITIAIGNGALSLDSLSTDGFAYHIDNLDDPTAVSNTVANLSEKLLIQSGICPPVPTTFSTTLSSTNAQTSTTPVTTPHITTSASPTPPSCSGGNGPFVKQDISVVFEFSAARAPVDTKIADFIGKTLFPTDYYELPGQAGTPPVTQLLVAPFPNTTAYSSFGILRADYGALRDLGDVQAWLSAIGTFDEFQKISGDAIIEQDVQKSVFIIASSDAGVAAASAAVDTLKNSSTIVTIAVGSGAKTLDSLASSGFAFHISDLDDSAQTSNVTSDIASKLLLQSSYCPPIPTSTVLTSISTEEPSTFTTSTVTTSSIPMTTSYHCPKGILQDIAIVYEQSSSHGTLRDTIANFIESTLFESQEYLVSDTNGNIITQFLPTPYPIFNGGFIAPKYPVWRSKADFIDFISNMRNTYVSLANYTKETTIKDSLNVVKMATSDISRRKNLHSTLIVIGGGASDIGVSEVVAEDIKKAGTRIVVVATSNDEAFLQLSSGGPADQFIIQDVSNNGQWKAVAQNISRSLAETSAVCLPLPLVTVQPATTATTQPSSTTSSTIFTPTTSVCSGPRTLNEDIAVVYDLSSGNSPASPGQIVELIRDKLFDSSKYAHSLFAAVPFPSISSQIDLLTVVGYADFTVFRSLTQDTLPLWEGHSSFNSTISDGLLNVWRLNNGTLGQNHRRTGIPNTIIVIAKRDTDISKALPIAKYLQENSRILTLSIGENVKLAPLSSEKTSFTIGQIRNATEVASVAAEIFRTLTSCASVRST</sequence>